<dbReference type="KEGG" id="vpn:A21D_02154"/>
<evidence type="ECO:0000259" key="2">
    <source>
        <dbReference type="Pfam" id="PF04235"/>
    </source>
</evidence>
<feature type="transmembrane region" description="Helical" evidence="1">
    <location>
        <begin position="53"/>
        <end position="76"/>
    </location>
</feature>
<proteinExistence type="predicted"/>
<dbReference type="InterPro" id="IPR052529">
    <property type="entry name" value="Bact_Transport_Assoc"/>
</dbReference>
<dbReference type="InterPro" id="IPR007349">
    <property type="entry name" value="DUF418"/>
</dbReference>
<dbReference type="PANTHER" id="PTHR30590:SF3">
    <property type="entry name" value="HYPOTHETICAL MEMBRANE SPANNING PROTEIN"/>
    <property type="match status" value="1"/>
</dbReference>
<dbReference type="Proteomes" id="UP000234237">
    <property type="component" value="Chromosome"/>
</dbReference>
<feature type="transmembrane region" description="Helical" evidence="1">
    <location>
        <begin position="12"/>
        <end position="33"/>
    </location>
</feature>
<keyword evidence="1" id="KW-0812">Transmembrane</keyword>
<evidence type="ECO:0000313" key="3">
    <source>
        <dbReference type="EMBL" id="AUJ25218.1"/>
    </source>
</evidence>
<evidence type="ECO:0000256" key="1">
    <source>
        <dbReference type="SAM" id="Phobius"/>
    </source>
</evidence>
<feature type="transmembrane region" description="Helical" evidence="1">
    <location>
        <begin position="295"/>
        <end position="319"/>
    </location>
</feature>
<feature type="transmembrane region" description="Helical" evidence="1">
    <location>
        <begin position="234"/>
        <end position="252"/>
    </location>
</feature>
<feature type="domain" description="DUF418" evidence="2">
    <location>
        <begin position="235"/>
        <end position="338"/>
    </location>
</feature>
<keyword evidence="1" id="KW-0472">Membrane</keyword>
<dbReference type="EMBL" id="CP018622">
    <property type="protein sequence ID" value="AUJ25218.1"/>
    <property type="molecule type" value="Genomic_DNA"/>
</dbReference>
<sequence length="344" mass="39026">MKPIIKKDRINVIDLIRGFALIGLPFVNVLAFWSSNINLSGTQEDILVQRFLYIFVEGRFYTIFSFLFGLGIWIFLSRAKEKNDRPYALFIRRMLILGIAGGIHQVINPGEALLIYAILGLPVVFFDKFPKHINLILGIAGVITGSFFGAKLLMTLPLMMLGLAFGQYRVIESYIKKRKTWMIVAVLSFVATIISVAFLWQKAPVDGLVSNMDGVELTEAQVSSNRDFYDFADLSFTFTPFFSVFYVSFLVLLEPLARKLLSPLNSFGRMAFTNYIGQSVILVIIAMFIPTGTVVSYITATITCVLVVIAQIIISAYWLRYFKYGPLEWLWRCGTYGKWLSIRK</sequence>
<feature type="transmembrane region" description="Helical" evidence="1">
    <location>
        <begin position="96"/>
        <end position="121"/>
    </location>
</feature>
<dbReference type="RefSeq" id="WP_101933439.1">
    <property type="nucleotide sequence ID" value="NZ_CP018622.1"/>
</dbReference>
<organism evidence="3 4">
    <name type="scientific">Virgibacillus dokdonensis</name>
    <dbReference type="NCBI Taxonomy" id="302167"/>
    <lineage>
        <taxon>Bacteria</taxon>
        <taxon>Bacillati</taxon>
        <taxon>Bacillota</taxon>
        <taxon>Bacilli</taxon>
        <taxon>Bacillales</taxon>
        <taxon>Bacillaceae</taxon>
        <taxon>Virgibacillus</taxon>
    </lineage>
</organism>
<keyword evidence="1" id="KW-1133">Transmembrane helix</keyword>
<name>A0A2K9IZT1_9BACI</name>
<gene>
    <name evidence="3" type="ORF">A21D_02154</name>
</gene>
<dbReference type="AlphaFoldDB" id="A0A2K9IZT1"/>
<dbReference type="Pfam" id="PF04235">
    <property type="entry name" value="DUF418"/>
    <property type="match status" value="1"/>
</dbReference>
<feature type="transmembrane region" description="Helical" evidence="1">
    <location>
        <begin position="133"/>
        <end position="159"/>
    </location>
</feature>
<accession>A0A2K9IZT1</accession>
<protein>
    <recommendedName>
        <fullName evidence="2">DUF418 domain-containing protein</fullName>
    </recommendedName>
</protein>
<feature type="transmembrane region" description="Helical" evidence="1">
    <location>
        <begin position="272"/>
        <end position="289"/>
    </location>
</feature>
<dbReference type="PANTHER" id="PTHR30590">
    <property type="entry name" value="INNER MEMBRANE PROTEIN"/>
    <property type="match status" value="1"/>
</dbReference>
<feature type="transmembrane region" description="Helical" evidence="1">
    <location>
        <begin position="180"/>
        <end position="200"/>
    </location>
</feature>
<evidence type="ECO:0000313" key="4">
    <source>
        <dbReference type="Proteomes" id="UP000234237"/>
    </source>
</evidence>
<reference evidence="4" key="1">
    <citation type="submission" date="2016-11" db="EMBL/GenBank/DDBJ databases">
        <title>Complete genome sequence of Virgibacillus pantothenticus 21D, a halophilic bacterium isolated from the deep hypersaline anoxic basin Discovery in the Mediterranean Sea.</title>
        <authorList>
            <person name="Zeaiter Z."/>
            <person name="Booth J.M."/>
            <person name="Prosdocimi E.M."/>
            <person name="Mapelli F."/>
            <person name="Fusi M."/>
            <person name="Daffonchio D."/>
            <person name="Borin S."/>
            <person name="Crotti E."/>
        </authorList>
    </citation>
    <scope>NUCLEOTIDE SEQUENCE [LARGE SCALE GENOMIC DNA]</scope>
    <source>
        <strain evidence="4">21D</strain>
    </source>
</reference>